<proteinExistence type="predicted"/>
<name>A0A9N8H3L0_9STRA</name>
<sequence length="330" mass="36829">MPYYTYNSNGNGYSNCNPPSPRTGTGFCDEEGTYLDPVSNKIVFPDDFCPGINFVVCGRGKRSYGHYGNKHFAKEIVSRHIQEYSFAKTKQEKSAIVQTIVNEVESVGGFIRYDSKLRKYIRAEDNIGREKTSQALRDCIQSKYKSSKDIKRETRKQKRLARVARETRAEAPESTEESSDASSSEDEGEQREPAPSVEPTKPAEKRSCPEGLLMPQQQQFKPLSISEGNTTLQTLINRLRVAEVMALPVLGNGNNNMNRHGYSFNSMNNLNTSIQQSPQSAFANFNAGPANCLGGDTNCNDFVFQPAEPQDPFDLLSLEVGEVDLFESML</sequence>
<organism evidence="3 4">
    <name type="scientific">Seminavis robusta</name>
    <dbReference type="NCBI Taxonomy" id="568900"/>
    <lineage>
        <taxon>Eukaryota</taxon>
        <taxon>Sar</taxon>
        <taxon>Stramenopiles</taxon>
        <taxon>Ochrophyta</taxon>
        <taxon>Bacillariophyta</taxon>
        <taxon>Bacillariophyceae</taxon>
        <taxon>Bacillariophycidae</taxon>
        <taxon>Naviculales</taxon>
        <taxon>Naviculaceae</taxon>
        <taxon>Seminavis</taxon>
    </lineage>
</organism>
<accession>A0A9N8H3L0</accession>
<dbReference type="AlphaFoldDB" id="A0A9N8H3L0"/>
<dbReference type="Pfam" id="PF20710">
    <property type="entry name" value="DUF6824"/>
    <property type="match status" value="1"/>
</dbReference>
<evidence type="ECO:0000313" key="3">
    <source>
        <dbReference type="EMBL" id="CAB9497950.1"/>
    </source>
</evidence>
<evidence type="ECO:0000256" key="1">
    <source>
        <dbReference type="SAM" id="MobiDB-lite"/>
    </source>
</evidence>
<feature type="region of interest" description="Disordered" evidence="1">
    <location>
        <begin position="147"/>
        <end position="208"/>
    </location>
</feature>
<keyword evidence="4" id="KW-1185">Reference proteome</keyword>
<dbReference type="OrthoDB" id="48818at2759"/>
<evidence type="ECO:0000313" key="4">
    <source>
        <dbReference type="Proteomes" id="UP001153069"/>
    </source>
</evidence>
<protein>
    <recommendedName>
        <fullName evidence="2">DUF6824 domain-containing protein</fullName>
    </recommendedName>
</protein>
<dbReference type="Proteomes" id="UP001153069">
    <property type="component" value="Unassembled WGS sequence"/>
</dbReference>
<dbReference type="InterPro" id="IPR049227">
    <property type="entry name" value="DUF6824"/>
</dbReference>
<gene>
    <name evidence="3" type="ORF">SEMRO_28_G018930.1</name>
</gene>
<feature type="compositionally biased region" description="Basic residues" evidence="1">
    <location>
        <begin position="153"/>
        <end position="162"/>
    </location>
</feature>
<comment type="caution">
    <text evidence="3">The sequence shown here is derived from an EMBL/GenBank/DDBJ whole genome shotgun (WGS) entry which is preliminary data.</text>
</comment>
<dbReference type="EMBL" id="CAICTM010000028">
    <property type="protein sequence ID" value="CAB9497950.1"/>
    <property type="molecule type" value="Genomic_DNA"/>
</dbReference>
<evidence type="ECO:0000259" key="2">
    <source>
        <dbReference type="Pfam" id="PF20710"/>
    </source>
</evidence>
<feature type="compositionally biased region" description="Acidic residues" evidence="1">
    <location>
        <begin position="173"/>
        <end position="189"/>
    </location>
</feature>
<feature type="domain" description="DUF6824" evidence="2">
    <location>
        <begin position="55"/>
        <end position="138"/>
    </location>
</feature>
<reference evidence="3" key="1">
    <citation type="submission" date="2020-06" db="EMBL/GenBank/DDBJ databases">
        <authorList>
            <consortium name="Plant Systems Biology data submission"/>
        </authorList>
    </citation>
    <scope>NUCLEOTIDE SEQUENCE</scope>
    <source>
        <strain evidence="3">D6</strain>
    </source>
</reference>